<organism evidence="1 2">
    <name type="scientific">Ameca splendens</name>
    <dbReference type="NCBI Taxonomy" id="208324"/>
    <lineage>
        <taxon>Eukaryota</taxon>
        <taxon>Metazoa</taxon>
        <taxon>Chordata</taxon>
        <taxon>Craniata</taxon>
        <taxon>Vertebrata</taxon>
        <taxon>Euteleostomi</taxon>
        <taxon>Actinopterygii</taxon>
        <taxon>Neopterygii</taxon>
        <taxon>Teleostei</taxon>
        <taxon>Neoteleostei</taxon>
        <taxon>Acanthomorphata</taxon>
        <taxon>Ovalentaria</taxon>
        <taxon>Atherinomorphae</taxon>
        <taxon>Cyprinodontiformes</taxon>
        <taxon>Goodeidae</taxon>
        <taxon>Ameca</taxon>
    </lineage>
</organism>
<dbReference type="Proteomes" id="UP001469553">
    <property type="component" value="Unassembled WGS sequence"/>
</dbReference>
<comment type="caution">
    <text evidence="1">The sequence shown here is derived from an EMBL/GenBank/DDBJ whole genome shotgun (WGS) entry which is preliminary data.</text>
</comment>
<gene>
    <name evidence="1" type="ORF">AMECASPLE_030312</name>
</gene>
<keyword evidence="2" id="KW-1185">Reference proteome</keyword>
<name>A0ABV0Z3V8_9TELE</name>
<dbReference type="EMBL" id="JAHRIP010050617">
    <property type="protein sequence ID" value="MEQ2300878.1"/>
    <property type="molecule type" value="Genomic_DNA"/>
</dbReference>
<evidence type="ECO:0000313" key="2">
    <source>
        <dbReference type="Proteomes" id="UP001469553"/>
    </source>
</evidence>
<evidence type="ECO:0000313" key="1">
    <source>
        <dbReference type="EMBL" id="MEQ2300878.1"/>
    </source>
</evidence>
<protein>
    <submittedName>
        <fullName evidence="1">Uncharacterized protein</fullName>
    </submittedName>
</protein>
<reference evidence="1 2" key="1">
    <citation type="submission" date="2021-06" db="EMBL/GenBank/DDBJ databases">
        <authorList>
            <person name="Palmer J.M."/>
        </authorList>
    </citation>
    <scope>NUCLEOTIDE SEQUENCE [LARGE SCALE GENOMIC DNA]</scope>
    <source>
        <strain evidence="1 2">AS_MEX2019</strain>
        <tissue evidence="1">Muscle</tissue>
    </source>
</reference>
<sequence length="82" mass="9292">MPVHLCGRHSLVQSHSSSVVPDGPVLPVKASSCSSSFYLHRTEQKWHKPRTMGITPGPVNDIVILSARPRERKLFKRIRFVF</sequence>
<accession>A0ABV0Z3V8</accession>
<proteinExistence type="predicted"/>